<proteinExistence type="predicted"/>
<sequence length="197" mass="23027">MPHIPEQKLNELYNTKKISVPEISNLLGCSENKVNYWLKKYHIKKRSISEAIYIKRNPKGDPFLFKKPSNMDEAFLFGMGLGLYWGEGTKSNKVSVRLGNTNPELIKKFLEFLFRIYGIKKEKLRFGLQIFSDMKAREAQNYWVKKLNVPASLFQKVIITPARGLGNYRNKTKFGVLTIYYHNKKLRDLICSELEKL</sequence>
<dbReference type="Proteomes" id="UP000319613">
    <property type="component" value="Unassembled WGS sequence"/>
</dbReference>
<evidence type="ECO:0000313" key="2">
    <source>
        <dbReference type="Proteomes" id="UP000319613"/>
    </source>
</evidence>
<gene>
    <name evidence="1" type="ORF">G01um101477_595</name>
</gene>
<dbReference type="AlphaFoldDB" id="A0A554JA02"/>
<evidence type="ECO:0000313" key="1">
    <source>
        <dbReference type="EMBL" id="TSC65167.1"/>
    </source>
</evidence>
<comment type="caution">
    <text evidence="1">The sequence shown here is derived from an EMBL/GenBank/DDBJ whole genome shotgun (WGS) entry which is preliminary data.</text>
</comment>
<accession>A0A554JA02</accession>
<name>A0A554JA02_9BACT</name>
<protein>
    <recommendedName>
        <fullName evidence="3">Homing endonuclease LAGLIDADG domain-containing protein</fullName>
    </recommendedName>
</protein>
<reference evidence="1 2" key="1">
    <citation type="submission" date="2017-07" db="EMBL/GenBank/DDBJ databases">
        <title>Mechanisms for carbon and nitrogen cycling indicate functional differentiation within the Candidate Phyla Radiation.</title>
        <authorList>
            <person name="Danczak R.E."/>
            <person name="Johnston M.D."/>
            <person name="Kenah C."/>
            <person name="Slattery M."/>
            <person name="Wrighton K.C."/>
            <person name="Wilkins M.J."/>
        </authorList>
    </citation>
    <scope>NUCLEOTIDE SEQUENCE [LARGE SCALE GENOMIC DNA]</scope>
    <source>
        <strain evidence="1">Gr01-1014_77</strain>
    </source>
</reference>
<evidence type="ECO:0008006" key="3">
    <source>
        <dbReference type="Google" id="ProtNLM"/>
    </source>
</evidence>
<dbReference type="EMBL" id="VMFF01000064">
    <property type="protein sequence ID" value="TSC65167.1"/>
    <property type="molecule type" value="Genomic_DNA"/>
</dbReference>
<dbReference type="Gene3D" id="1.10.10.60">
    <property type="entry name" value="Homeodomain-like"/>
    <property type="match status" value="1"/>
</dbReference>
<organism evidence="1 2">
    <name type="scientific">Candidatus Doudnabacteria bacterium Gr01-1014_77</name>
    <dbReference type="NCBI Taxonomy" id="2017133"/>
    <lineage>
        <taxon>Bacteria</taxon>
        <taxon>Candidatus Doudnaibacteriota</taxon>
    </lineage>
</organism>